<keyword evidence="1" id="KW-0812">Transmembrane</keyword>
<keyword evidence="1" id="KW-0472">Membrane</keyword>
<sequence length="125" mass="14006">MDKMYFILLGIVILAFISNILIITKSSYPGSEVGVGPIIQLIVAIPLFLISALVYYFTKNLEINFWILLLPLFLEIAYFAFTKDLFNIFGKDNGAFLIRSYIYAIALSTVVGILAAWMLGVLSKK</sequence>
<evidence type="ECO:0000256" key="1">
    <source>
        <dbReference type="SAM" id="Phobius"/>
    </source>
</evidence>
<proteinExistence type="predicted"/>
<dbReference type="AlphaFoldDB" id="A0AAE3KSZ5"/>
<feature type="transmembrane region" description="Helical" evidence="1">
    <location>
        <begin position="5"/>
        <end position="23"/>
    </location>
</feature>
<feature type="transmembrane region" description="Helical" evidence="1">
    <location>
        <begin position="35"/>
        <end position="56"/>
    </location>
</feature>
<name>A0AAE3KSZ5_9BACT</name>
<evidence type="ECO:0000313" key="2">
    <source>
        <dbReference type="EMBL" id="MCP9763867.1"/>
    </source>
</evidence>
<dbReference type="RefSeq" id="WP_255037631.1">
    <property type="nucleotide sequence ID" value="NZ_RJUF01000043.1"/>
</dbReference>
<reference evidence="2 3" key="1">
    <citation type="submission" date="2018-11" db="EMBL/GenBank/DDBJ databases">
        <title>Novel bacteria species description.</title>
        <authorList>
            <person name="Han J.-H."/>
        </authorList>
    </citation>
    <scope>NUCLEOTIDE SEQUENCE [LARGE SCALE GENOMIC DNA]</scope>
    <source>
        <strain evidence="2 3">KCTC23259</strain>
    </source>
</reference>
<organism evidence="2 3">
    <name type="scientific">Lacihabitans soyangensis</name>
    <dbReference type="NCBI Taxonomy" id="869394"/>
    <lineage>
        <taxon>Bacteria</taxon>
        <taxon>Pseudomonadati</taxon>
        <taxon>Bacteroidota</taxon>
        <taxon>Cytophagia</taxon>
        <taxon>Cytophagales</taxon>
        <taxon>Leadbetterellaceae</taxon>
        <taxon>Lacihabitans</taxon>
    </lineage>
</organism>
<evidence type="ECO:0000313" key="3">
    <source>
        <dbReference type="Proteomes" id="UP001204144"/>
    </source>
</evidence>
<protein>
    <submittedName>
        <fullName evidence="2">Uncharacterized protein</fullName>
    </submittedName>
</protein>
<comment type="caution">
    <text evidence="2">The sequence shown here is derived from an EMBL/GenBank/DDBJ whole genome shotgun (WGS) entry which is preliminary data.</text>
</comment>
<feature type="transmembrane region" description="Helical" evidence="1">
    <location>
        <begin position="63"/>
        <end position="81"/>
    </location>
</feature>
<dbReference type="Proteomes" id="UP001204144">
    <property type="component" value="Unassembled WGS sequence"/>
</dbReference>
<gene>
    <name evidence="2" type="ORF">EGI31_12970</name>
</gene>
<dbReference type="EMBL" id="RJUF01000043">
    <property type="protein sequence ID" value="MCP9763867.1"/>
    <property type="molecule type" value="Genomic_DNA"/>
</dbReference>
<keyword evidence="3" id="KW-1185">Reference proteome</keyword>
<accession>A0AAE3KSZ5</accession>
<feature type="transmembrane region" description="Helical" evidence="1">
    <location>
        <begin position="101"/>
        <end position="122"/>
    </location>
</feature>
<keyword evidence="1" id="KW-1133">Transmembrane helix</keyword>